<dbReference type="RefSeq" id="WP_158644929.1">
    <property type="nucleotide sequence ID" value="NZ_FMAE01000051.1"/>
</dbReference>
<organism evidence="2 3">
    <name type="scientific">Bradyrhizobium yuanmingense</name>
    <dbReference type="NCBI Taxonomy" id="108015"/>
    <lineage>
        <taxon>Bacteria</taxon>
        <taxon>Pseudomonadati</taxon>
        <taxon>Pseudomonadota</taxon>
        <taxon>Alphaproteobacteria</taxon>
        <taxon>Hyphomicrobiales</taxon>
        <taxon>Nitrobacteraceae</taxon>
        <taxon>Bradyrhizobium</taxon>
    </lineage>
</organism>
<feature type="region of interest" description="Disordered" evidence="1">
    <location>
        <begin position="40"/>
        <end position="64"/>
    </location>
</feature>
<feature type="region of interest" description="Disordered" evidence="1">
    <location>
        <begin position="231"/>
        <end position="254"/>
    </location>
</feature>
<proteinExistence type="predicted"/>
<dbReference type="Proteomes" id="UP000183174">
    <property type="component" value="Unassembled WGS sequence"/>
</dbReference>
<gene>
    <name evidence="2" type="ORF">GA0061099_10518</name>
</gene>
<evidence type="ECO:0008006" key="4">
    <source>
        <dbReference type="Google" id="ProtNLM"/>
    </source>
</evidence>
<sequence length="332" mass="37094">MDRQNFYPSNVTAWSQVQHAISEEQQAGQAGQEGFEQHLAEARPPDPAPVSSRRRRHHPNLSTQDRDIIDKAIAQYAGQGKARTINGYAAGLRRLINEIRDRDQSTDLRDRQSLAKHAKAWFPSNNDITAGLHILRAYYEPGHVADGAQRTAAPSAEDALLIERLTNPSGLTQLTFVAYQRALRKFSERLKGVGQTISELDHDSRVAFARKLLPKSTNLISALGTFRDQLDAKQSSGAGGPRETGGDGALSPRSGWVPAEVWTCSMMRPRSRRPIHWNFSGWNRASVRKFTDGRTINAPPQGWLSMQSTFPRRNFGECSITWIIHPCLRQPP</sequence>
<dbReference type="EMBL" id="FMAE01000051">
    <property type="protein sequence ID" value="SCB53185.1"/>
    <property type="molecule type" value="Genomic_DNA"/>
</dbReference>
<accession>A0A1C3XM13</accession>
<evidence type="ECO:0000313" key="2">
    <source>
        <dbReference type="EMBL" id="SCB53185.1"/>
    </source>
</evidence>
<reference evidence="2 3" key="1">
    <citation type="submission" date="2016-08" db="EMBL/GenBank/DDBJ databases">
        <authorList>
            <person name="Seilhamer J.J."/>
        </authorList>
    </citation>
    <scope>NUCLEOTIDE SEQUENCE [LARGE SCALE GENOMIC DNA]</scope>
    <source>
        <strain evidence="2 3">CCBAU 10071</strain>
    </source>
</reference>
<name>A0A1C3XM13_9BRAD</name>
<feature type="compositionally biased region" description="Gly residues" evidence="1">
    <location>
        <begin position="237"/>
        <end position="248"/>
    </location>
</feature>
<evidence type="ECO:0000313" key="3">
    <source>
        <dbReference type="Proteomes" id="UP000183174"/>
    </source>
</evidence>
<dbReference type="AlphaFoldDB" id="A0A1C3XM13"/>
<evidence type="ECO:0000256" key="1">
    <source>
        <dbReference type="SAM" id="MobiDB-lite"/>
    </source>
</evidence>
<protein>
    <recommendedName>
        <fullName evidence="4">Core-binding (CB) domain-containing protein</fullName>
    </recommendedName>
</protein>